<evidence type="ECO:0000313" key="2">
    <source>
        <dbReference type="EMBL" id="DAE25959.1"/>
    </source>
</evidence>
<protein>
    <submittedName>
        <fullName evidence="2">Antirepressor</fullName>
    </submittedName>
</protein>
<dbReference type="EMBL" id="BK015805">
    <property type="protein sequence ID" value="DAE25959.1"/>
    <property type="molecule type" value="Genomic_DNA"/>
</dbReference>
<accession>A0A8S5R399</accession>
<dbReference type="InterPro" id="IPR003497">
    <property type="entry name" value="BRO_N_domain"/>
</dbReference>
<proteinExistence type="predicted"/>
<name>A0A8S5R399_9CAUD</name>
<dbReference type="Pfam" id="PF02498">
    <property type="entry name" value="Bro-N"/>
    <property type="match status" value="1"/>
</dbReference>
<reference evidence="2" key="1">
    <citation type="journal article" date="2021" name="Proc. Natl. Acad. Sci. U.S.A.">
        <title>A Catalog of Tens of Thousands of Viruses from Human Metagenomes Reveals Hidden Associations with Chronic Diseases.</title>
        <authorList>
            <person name="Tisza M.J."/>
            <person name="Buck C.B."/>
        </authorList>
    </citation>
    <scope>NUCLEOTIDE SEQUENCE</scope>
    <source>
        <strain evidence="2">Ctby413</strain>
    </source>
</reference>
<dbReference type="PROSITE" id="PS51750">
    <property type="entry name" value="BRO_N"/>
    <property type="match status" value="1"/>
</dbReference>
<organism evidence="2">
    <name type="scientific">Siphoviridae sp. ctby413</name>
    <dbReference type="NCBI Taxonomy" id="2827275"/>
    <lineage>
        <taxon>Viruses</taxon>
        <taxon>Duplodnaviria</taxon>
        <taxon>Heunggongvirae</taxon>
        <taxon>Uroviricota</taxon>
        <taxon>Caudoviricetes</taxon>
    </lineage>
</organism>
<sequence>MRAKNSEAQKCANTLGLLSNKSGKESIDMSSVQNNELTFQQTAFHPVSHNGEIWLTSSELAAALGYKKSDAVTQIFSRYHDEFTENMSTTLKMSVVRKTGVVDIPVRVFSLRGCHLIAMFATTKVAKDFRRWVLDILDREVAKGTVPVKFDFEMYAQNANAACAMLDQVWDIFHDELEPALRSLASPVATKLVGRIIEAKSISYSIRGGLLRAAGNKKGSIHCWAHGMAQKKKPIVRATGFL</sequence>
<feature type="domain" description="Bro-N" evidence="1">
    <location>
        <begin position="29"/>
        <end position="144"/>
    </location>
</feature>
<evidence type="ECO:0000259" key="1">
    <source>
        <dbReference type="PROSITE" id="PS51750"/>
    </source>
</evidence>
<dbReference type="SMART" id="SM01040">
    <property type="entry name" value="Bro-N"/>
    <property type="match status" value="1"/>
</dbReference>